<proteinExistence type="predicted"/>
<reference evidence="1" key="2">
    <citation type="submission" date="2013-09" db="EMBL/GenBank/DDBJ databases">
        <title>Draft genome sequence of Anaerotruncus colihominis(DSM 17241).</title>
        <authorList>
            <person name="Sudarsanam P."/>
            <person name="Ley R."/>
            <person name="Guruge J."/>
            <person name="Turnbaugh P.J."/>
            <person name="Mahowald M."/>
            <person name="Liep D."/>
            <person name="Gordon J."/>
        </authorList>
    </citation>
    <scope>NUCLEOTIDE SEQUENCE</scope>
    <source>
        <strain evidence="1">DSM 17241</strain>
    </source>
</reference>
<evidence type="ECO:0000313" key="1">
    <source>
        <dbReference type="EMBL" id="EDS09351.1"/>
    </source>
</evidence>
<gene>
    <name evidence="1" type="ORF">ANACOL_04125</name>
</gene>
<organism evidence="1 2">
    <name type="scientific">Anaerotruncus colihominis DSM 17241</name>
    <dbReference type="NCBI Taxonomy" id="445972"/>
    <lineage>
        <taxon>Bacteria</taxon>
        <taxon>Bacillati</taxon>
        <taxon>Bacillota</taxon>
        <taxon>Clostridia</taxon>
        <taxon>Eubacteriales</taxon>
        <taxon>Oscillospiraceae</taxon>
        <taxon>Anaerotruncus</taxon>
    </lineage>
</organism>
<dbReference type="HOGENOM" id="CLU_3003918_0_0_9"/>
<accession>B0PHA3</accession>
<protein>
    <submittedName>
        <fullName evidence="1">Uncharacterized protein</fullName>
    </submittedName>
</protein>
<dbReference type="Proteomes" id="UP000003803">
    <property type="component" value="Unassembled WGS sequence"/>
</dbReference>
<dbReference type="EMBL" id="ABGD02000030">
    <property type="protein sequence ID" value="EDS09351.1"/>
    <property type="molecule type" value="Genomic_DNA"/>
</dbReference>
<reference evidence="1" key="1">
    <citation type="submission" date="2007-11" db="EMBL/GenBank/DDBJ databases">
        <authorList>
            <person name="Fulton L."/>
            <person name="Clifton S."/>
            <person name="Fulton B."/>
            <person name="Xu J."/>
            <person name="Minx P."/>
            <person name="Pepin K.H."/>
            <person name="Johnson M."/>
            <person name="Thiruvilangam P."/>
            <person name="Bhonagiri V."/>
            <person name="Nash W.E."/>
            <person name="Mardis E.R."/>
            <person name="Wilson R.K."/>
        </authorList>
    </citation>
    <scope>NUCLEOTIDE SEQUENCE [LARGE SCALE GENOMIC DNA]</scope>
    <source>
        <strain evidence="1">DSM 17241</strain>
    </source>
</reference>
<sequence length="56" mass="6003">MRCALQINMRAKWAGPGAAVLIAPARGRRTLKSPGLKTLAALSCAQYNRKNGSFCL</sequence>
<keyword evidence="2" id="KW-1185">Reference proteome</keyword>
<evidence type="ECO:0000313" key="2">
    <source>
        <dbReference type="Proteomes" id="UP000003803"/>
    </source>
</evidence>
<comment type="caution">
    <text evidence="1">The sequence shown here is derived from an EMBL/GenBank/DDBJ whole genome shotgun (WGS) entry which is preliminary data.</text>
</comment>
<dbReference type="AlphaFoldDB" id="B0PHA3"/>
<name>B0PHA3_9FIRM</name>